<feature type="domain" description="Retrovirus-related Pol polyprotein from transposon TNT 1-94-like beta-barrel" evidence="2">
    <location>
        <begin position="324"/>
        <end position="402"/>
    </location>
</feature>
<reference evidence="3" key="2">
    <citation type="submission" date="2020-03" db="EMBL/GenBank/DDBJ databases">
        <title>Walnut 2.0.</title>
        <authorList>
            <person name="Marrano A."/>
            <person name="Britton M."/>
            <person name="Zimin A.V."/>
            <person name="Zaini P.A."/>
            <person name="Workman R."/>
            <person name="Puiu D."/>
            <person name="Bianco L."/>
            <person name="Allen B.J."/>
            <person name="Troggio M."/>
            <person name="Leslie C.A."/>
            <person name="Timp W."/>
            <person name="Dendekar A."/>
            <person name="Salzberg S.L."/>
            <person name="Neale D.B."/>
        </authorList>
    </citation>
    <scope>NUCLEOTIDE SEQUENCE</scope>
    <source>
        <tissue evidence="3">Leaves</tissue>
    </source>
</reference>
<proteinExistence type="predicted"/>
<evidence type="ECO:0000313" key="3">
    <source>
        <dbReference type="EMBL" id="KAF5442908.1"/>
    </source>
</evidence>
<gene>
    <name evidence="3" type="ORF">F2P56_035516</name>
</gene>
<organism evidence="3 4">
    <name type="scientific">Juglans regia</name>
    <name type="common">English walnut</name>
    <dbReference type="NCBI Taxonomy" id="51240"/>
    <lineage>
        <taxon>Eukaryota</taxon>
        <taxon>Viridiplantae</taxon>
        <taxon>Streptophyta</taxon>
        <taxon>Embryophyta</taxon>
        <taxon>Tracheophyta</taxon>
        <taxon>Spermatophyta</taxon>
        <taxon>Magnoliopsida</taxon>
        <taxon>eudicotyledons</taxon>
        <taxon>Gunneridae</taxon>
        <taxon>Pentapetalae</taxon>
        <taxon>rosids</taxon>
        <taxon>fabids</taxon>
        <taxon>Fagales</taxon>
        <taxon>Juglandaceae</taxon>
        <taxon>Juglans</taxon>
    </lineage>
</organism>
<protein>
    <recommendedName>
        <fullName evidence="2">Retrovirus-related Pol polyprotein from transposon TNT 1-94-like beta-barrel domain-containing protein</fullName>
    </recommendedName>
</protein>
<dbReference type="EMBL" id="LIHL02000016">
    <property type="protein sequence ID" value="KAF5442908.1"/>
    <property type="molecule type" value="Genomic_DNA"/>
</dbReference>
<reference evidence="3" key="1">
    <citation type="submission" date="2015-10" db="EMBL/GenBank/DDBJ databases">
        <authorList>
            <person name="Martinez-Garcia P.J."/>
            <person name="Crepeau M.W."/>
            <person name="Puiu D."/>
            <person name="Gonzalez-Ibeas D."/>
            <person name="Whalen J."/>
            <person name="Stevens K."/>
            <person name="Paul R."/>
            <person name="Butterfield T."/>
            <person name="Britton M."/>
            <person name="Reagan R."/>
            <person name="Chakraborty S."/>
            <person name="Walawage S.L."/>
            <person name="Vasquez-Gross H.A."/>
            <person name="Cardeno C."/>
            <person name="Famula R."/>
            <person name="Pratt K."/>
            <person name="Kuruganti S."/>
            <person name="Aradhya M.K."/>
            <person name="Leslie C.A."/>
            <person name="Dandekar A.M."/>
            <person name="Salzberg S.L."/>
            <person name="Wegrzyn J.L."/>
            <person name="Langley C.H."/>
            <person name="Neale D.B."/>
        </authorList>
    </citation>
    <scope>NUCLEOTIDE SEQUENCE</scope>
    <source>
        <tissue evidence="3">Leaves</tissue>
    </source>
</reference>
<dbReference type="PANTHER" id="PTHR47481">
    <property type="match status" value="1"/>
</dbReference>
<evidence type="ECO:0000256" key="1">
    <source>
        <dbReference type="SAM" id="MobiDB-lite"/>
    </source>
</evidence>
<feature type="region of interest" description="Disordered" evidence="1">
    <location>
        <begin position="219"/>
        <end position="268"/>
    </location>
</feature>
<name>A0A833TTV7_JUGRE</name>
<dbReference type="AlphaFoldDB" id="A0A833TTV7"/>
<accession>A0A833TTV7</accession>
<dbReference type="PANTHER" id="PTHR47481:SF10">
    <property type="entry name" value="COPIA-LIKE POLYPROTEIN_RETROTRANSPOSON"/>
    <property type="match status" value="1"/>
</dbReference>
<dbReference type="InterPro" id="IPR054722">
    <property type="entry name" value="PolX-like_BBD"/>
</dbReference>
<dbReference type="Gramene" id="Jr16_07620_p1">
    <property type="protein sequence ID" value="cds.Jr16_07620_p1"/>
    <property type="gene ID" value="Jr16_07620"/>
</dbReference>
<feature type="compositionally biased region" description="Low complexity" evidence="1">
    <location>
        <begin position="254"/>
        <end position="268"/>
    </location>
</feature>
<dbReference type="Proteomes" id="UP000619265">
    <property type="component" value="Unassembled WGS sequence"/>
</dbReference>
<sequence>MATSKKLSSNSVSSSIITAASHLVNLKLTIENYPLWKAQIVPFLKGHKLFGHVDGSHPMPEPLLANEPNPAYDQWLLQDQLIISAINSSLSESVLTQVLDCTTSQQVWSTLQNLYSAQSSAHLMNTQFQLATLKKGAESITEYYNKAKNLSSQLDAAGHSLLDSEFTIFLLAGLGTDYESLVTSLTTRPDPLTPHQLYSYLLNHESRLSHQTNSLLSNTSISANNTAIRPPSSPRRGRSNNFRGGRRGRGFGRGNTSSRGSGPSSNFFINQSDNRPLCQVCHKPGHTALLCYHRFNHSYQASPPPNLAAHFTAIPHSTTMNSSWFPDTAATHHFTPDYNNLNLDSVSYQGSDQVSIGDGSSLPIQNIGTAQLHSSTGNFLLTQLLHVPSISKNLLSVRQFCQDNNVFFKFHCDHFVVKDSRTRVTLLQGPVEGLYVFPSSAAATASSSLPQALLTTKTTNHLWHLSTWSPFIQDYGTHPQPVSSSFQPWSTPLFCMRTSQGPCLTSSLVSYSCV</sequence>
<dbReference type="Pfam" id="PF14223">
    <property type="entry name" value="Retrotran_gag_2"/>
    <property type="match status" value="1"/>
</dbReference>
<evidence type="ECO:0000259" key="2">
    <source>
        <dbReference type="Pfam" id="PF22936"/>
    </source>
</evidence>
<dbReference type="Pfam" id="PF22936">
    <property type="entry name" value="Pol_BBD"/>
    <property type="match status" value="1"/>
</dbReference>
<evidence type="ECO:0000313" key="4">
    <source>
        <dbReference type="Proteomes" id="UP000619265"/>
    </source>
</evidence>
<comment type="caution">
    <text evidence="3">The sequence shown here is derived from an EMBL/GenBank/DDBJ whole genome shotgun (WGS) entry which is preliminary data.</text>
</comment>